<protein>
    <recommendedName>
        <fullName evidence="3">PPPDE domain-containing protein</fullName>
    </recommendedName>
</protein>
<dbReference type="Proteomes" id="UP000294933">
    <property type="component" value="Unassembled WGS sequence"/>
</dbReference>
<name>A0A4Y7PF80_9AGAM</name>
<evidence type="ECO:0008006" key="3">
    <source>
        <dbReference type="Google" id="ProtNLM"/>
    </source>
</evidence>
<accession>A0A4Y7PF80</accession>
<dbReference type="EMBL" id="ML170414">
    <property type="protein sequence ID" value="TDL13985.1"/>
    <property type="molecule type" value="Genomic_DNA"/>
</dbReference>
<reference evidence="1 2" key="1">
    <citation type="submission" date="2018-06" db="EMBL/GenBank/DDBJ databases">
        <title>A transcriptomic atlas of mushroom development highlights an independent origin of complex multicellularity.</title>
        <authorList>
            <consortium name="DOE Joint Genome Institute"/>
            <person name="Krizsan K."/>
            <person name="Almasi E."/>
            <person name="Merenyi Z."/>
            <person name="Sahu N."/>
            <person name="Viragh M."/>
            <person name="Koszo T."/>
            <person name="Mondo S."/>
            <person name="Kiss B."/>
            <person name="Balint B."/>
            <person name="Kues U."/>
            <person name="Barry K."/>
            <person name="Hegedus J.C."/>
            <person name="Henrissat B."/>
            <person name="Johnson J."/>
            <person name="Lipzen A."/>
            <person name="Ohm R."/>
            <person name="Nagy I."/>
            <person name="Pangilinan J."/>
            <person name="Yan J."/>
            <person name="Xiong Y."/>
            <person name="Grigoriev I.V."/>
            <person name="Hibbett D.S."/>
            <person name="Nagy L.G."/>
        </authorList>
    </citation>
    <scope>NUCLEOTIDE SEQUENCE [LARGE SCALE GENOMIC DNA]</scope>
    <source>
        <strain evidence="1 2">SZMC22713</strain>
    </source>
</reference>
<organism evidence="1 2">
    <name type="scientific">Rickenella mellea</name>
    <dbReference type="NCBI Taxonomy" id="50990"/>
    <lineage>
        <taxon>Eukaryota</taxon>
        <taxon>Fungi</taxon>
        <taxon>Dikarya</taxon>
        <taxon>Basidiomycota</taxon>
        <taxon>Agaricomycotina</taxon>
        <taxon>Agaricomycetes</taxon>
        <taxon>Hymenochaetales</taxon>
        <taxon>Rickenellaceae</taxon>
        <taxon>Rickenella</taxon>
    </lineage>
</organism>
<evidence type="ECO:0000313" key="1">
    <source>
        <dbReference type="EMBL" id="TDL13985.1"/>
    </source>
</evidence>
<dbReference type="InterPro" id="IPR046670">
    <property type="entry name" value="DUF6540"/>
</dbReference>
<dbReference type="AlphaFoldDB" id="A0A4Y7PF80"/>
<gene>
    <name evidence="1" type="ORF">BD410DRAFT_833204</name>
</gene>
<dbReference type="OrthoDB" id="3016366at2759"/>
<sequence>MSLNGIYVVTYARTSTGGGLFHWGIVIKTADAVKGVLYHAMQFPAWHYEEREHDFEASQTGVLALKIGNIPARWGPQQFNYLFKQIPVGDTPDFTCRVWVLRAVQLLVANNEAEYVLVCKGIIQCPNVEALEAEVKHKAGPVRNRVMLGGSSSVQISETSS</sequence>
<proteinExistence type="predicted"/>
<evidence type="ECO:0000313" key="2">
    <source>
        <dbReference type="Proteomes" id="UP000294933"/>
    </source>
</evidence>
<keyword evidence="2" id="KW-1185">Reference proteome</keyword>
<dbReference type="VEuPathDB" id="FungiDB:BD410DRAFT_833204"/>
<dbReference type="Pfam" id="PF20174">
    <property type="entry name" value="DUF6540"/>
    <property type="match status" value="1"/>
</dbReference>